<feature type="compositionally biased region" description="Low complexity" evidence="1">
    <location>
        <begin position="108"/>
        <end position="128"/>
    </location>
</feature>
<accession>T1GWI2</accession>
<feature type="compositionally biased region" description="Polar residues" evidence="1">
    <location>
        <begin position="23"/>
        <end position="43"/>
    </location>
</feature>
<reference evidence="3" key="1">
    <citation type="submission" date="2013-02" db="EMBL/GenBank/DDBJ databases">
        <authorList>
            <person name="Hughes D."/>
        </authorList>
    </citation>
    <scope>NUCLEOTIDE SEQUENCE</scope>
    <source>
        <strain>Durham</strain>
        <strain evidence="3">NC isolate 2 -- Noor lab</strain>
    </source>
</reference>
<keyword evidence="3" id="KW-1185">Reference proteome</keyword>
<evidence type="ECO:0000313" key="2">
    <source>
        <dbReference type="EnsemblMetazoa" id="MESCA008159-PA"/>
    </source>
</evidence>
<dbReference type="AlphaFoldDB" id="T1GWI2"/>
<feature type="region of interest" description="Disordered" evidence="1">
    <location>
        <begin position="23"/>
        <end position="128"/>
    </location>
</feature>
<evidence type="ECO:0000313" key="3">
    <source>
        <dbReference type="Proteomes" id="UP000015102"/>
    </source>
</evidence>
<proteinExistence type="predicted"/>
<dbReference type="EMBL" id="CAQQ02155872">
    <property type="status" value="NOT_ANNOTATED_CDS"/>
    <property type="molecule type" value="Genomic_DNA"/>
</dbReference>
<feature type="compositionally biased region" description="Polar residues" evidence="1">
    <location>
        <begin position="64"/>
        <end position="79"/>
    </location>
</feature>
<dbReference type="EnsemblMetazoa" id="MESCA008159-RA">
    <property type="protein sequence ID" value="MESCA008159-PA"/>
    <property type="gene ID" value="MESCA008159"/>
</dbReference>
<protein>
    <submittedName>
        <fullName evidence="2">Uncharacterized protein</fullName>
    </submittedName>
</protein>
<evidence type="ECO:0000256" key="1">
    <source>
        <dbReference type="SAM" id="MobiDB-lite"/>
    </source>
</evidence>
<dbReference type="HOGENOM" id="CLU_1782111_0_0_1"/>
<sequence length="146" mass="16122">KDWTLHNLAELEEPLSICLQSEAQIDSSSPDGTSNMNTAQNDFSDLPKYYPLEDSLMGRLGGNNPMSPISQDYQSLYKVQQQQHHQQQALPPDLNDISLYGLDNENLSPPTSQSPQYPNSSNSTTIQTTIPSIVFTDCSGGGDFNR</sequence>
<organism evidence="2 3">
    <name type="scientific">Megaselia scalaris</name>
    <name type="common">Humpbacked fly</name>
    <name type="synonym">Phora scalaris</name>
    <dbReference type="NCBI Taxonomy" id="36166"/>
    <lineage>
        <taxon>Eukaryota</taxon>
        <taxon>Metazoa</taxon>
        <taxon>Ecdysozoa</taxon>
        <taxon>Arthropoda</taxon>
        <taxon>Hexapoda</taxon>
        <taxon>Insecta</taxon>
        <taxon>Pterygota</taxon>
        <taxon>Neoptera</taxon>
        <taxon>Endopterygota</taxon>
        <taxon>Diptera</taxon>
        <taxon>Brachycera</taxon>
        <taxon>Muscomorpha</taxon>
        <taxon>Platypezoidea</taxon>
        <taxon>Phoridae</taxon>
        <taxon>Megaseliini</taxon>
        <taxon>Megaselia</taxon>
    </lineage>
</organism>
<name>T1GWI2_MEGSC</name>
<reference evidence="2" key="2">
    <citation type="submission" date="2015-06" db="UniProtKB">
        <authorList>
            <consortium name="EnsemblMetazoa"/>
        </authorList>
    </citation>
    <scope>IDENTIFICATION</scope>
</reference>
<dbReference type="EMBL" id="CAQQ02155873">
    <property type="status" value="NOT_ANNOTATED_CDS"/>
    <property type="molecule type" value="Genomic_DNA"/>
</dbReference>
<dbReference type="Proteomes" id="UP000015102">
    <property type="component" value="Unassembled WGS sequence"/>
</dbReference>